<evidence type="ECO:0000313" key="1">
    <source>
        <dbReference type="EMBL" id="CAL1579282.1"/>
    </source>
</evidence>
<dbReference type="AlphaFoldDB" id="A0AAV2JUK8"/>
<accession>A0AAV2JUK8</accession>
<dbReference type="EMBL" id="OZ035836">
    <property type="protein sequence ID" value="CAL1579282.1"/>
    <property type="molecule type" value="Genomic_DNA"/>
</dbReference>
<organism evidence="1 2">
    <name type="scientific">Knipowitschia caucasica</name>
    <name type="common">Caucasian dwarf goby</name>
    <name type="synonym">Pomatoschistus caucasicus</name>
    <dbReference type="NCBI Taxonomy" id="637954"/>
    <lineage>
        <taxon>Eukaryota</taxon>
        <taxon>Metazoa</taxon>
        <taxon>Chordata</taxon>
        <taxon>Craniata</taxon>
        <taxon>Vertebrata</taxon>
        <taxon>Euteleostomi</taxon>
        <taxon>Actinopterygii</taxon>
        <taxon>Neopterygii</taxon>
        <taxon>Teleostei</taxon>
        <taxon>Neoteleostei</taxon>
        <taxon>Acanthomorphata</taxon>
        <taxon>Gobiaria</taxon>
        <taxon>Gobiiformes</taxon>
        <taxon>Gobioidei</taxon>
        <taxon>Gobiidae</taxon>
        <taxon>Gobiinae</taxon>
        <taxon>Knipowitschia</taxon>
    </lineage>
</organism>
<keyword evidence="2" id="KW-1185">Reference proteome</keyword>
<dbReference type="Proteomes" id="UP001497482">
    <property type="component" value="Chromosome 14"/>
</dbReference>
<gene>
    <name evidence="1" type="ORF">KC01_LOCUS10354</name>
</gene>
<protein>
    <submittedName>
        <fullName evidence="1">Uncharacterized protein</fullName>
    </submittedName>
</protein>
<reference evidence="1 2" key="1">
    <citation type="submission" date="2024-04" db="EMBL/GenBank/DDBJ databases">
        <authorList>
            <person name="Waldvogel A.-M."/>
            <person name="Schoenle A."/>
        </authorList>
    </citation>
    <scope>NUCLEOTIDE SEQUENCE [LARGE SCALE GENOMIC DNA]</scope>
</reference>
<sequence>MRITRGVIYSLKSNLETRLNRIPGAGLRPARRSRSGRSSAGLAVVPWILHACHGFRARGGLRTPWSCDGGAVMTEGGARRRREAEKAIQRCTDVAATAANGENPATHLDIRDHMCPTTSSSSDPFVFAKTCPYFSSWKCDFTCERGLLSTLFQSLLRFLTTLRHVASVASVIPLCWSRRGGRAEGQVRPVCGPCEPSL</sequence>
<evidence type="ECO:0000313" key="2">
    <source>
        <dbReference type="Proteomes" id="UP001497482"/>
    </source>
</evidence>
<name>A0AAV2JUK8_KNICA</name>
<proteinExistence type="predicted"/>